<feature type="compositionally biased region" description="Gly residues" evidence="1">
    <location>
        <begin position="471"/>
        <end position="480"/>
    </location>
</feature>
<feature type="domain" description="YTH" evidence="2">
    <location>
        <begin position="535"/>
        <end position="670"/>
    </location>
</feature>
<name>A0A0D2Q657_HYPSF</name>
<dbReference type="OrthoDB" id="306690at2759"/>
<protein>
    <recommendedName>
        <fullName evidence="2">YTH domain-containing protein</fullName>
    </recommendedName>
</protein>
<feature type="compositionally biased region" description="Polar residues" evidence="1">
    <location>
        <begin position="87"/>
        <end position="103"/>
    </location>
</feature>
<sequence length="790" mass="85952">MSAQSPPPDPASPTTGVRRHHTISAHSRSARASAKEVISEEVQEQQAIWNDDEVVDQDWVGGVGAVGEKTSLHRQSSLPTRYHRGFHNQSTQGGNPTPKTVNSLAAIAGNEGDEEPWKFDAYDVDEEEHPADHPAAQHQQVVDIQSQSQASGSPLSPHFANPPNVPSPPPAGSGVRRHVSLTYGAAVGGPRKMNSGLKRSGTLQATLPAHSQNSSPPDTSEQAEEEEYAYEIEDNPAYDEEYYTRQQQQQQQQQQQPQQYYNNSLGRSSPWSSANDWRQQYATGGNSGNAAIDDVQRALSALELASNQHTAQMGSQAPYGGYQQPSQVVHPPRFNPNQGALQQQPTGSRGNGGNGNYNANGGNGNRLPSGPEFDGRKTPLSQPQRGYPQQQQYQGQQQRDERNWDQHEQGLRGRVSNPNMQYNYQQGGSHMKSASASSSGGGGGALGSSDSVPSVPPIPQQYLQQQSSGQGNQGQGGRPGLGVATSFSNPAGSSPVIPSGQTPIQPFANTPIDVPSLIATKGYNPATFDTRPQFARFFVIKSYTEDDVHKSLKYEIWSSTDPGNKRLDKAFKDTAGRGPIYLFFSVNASGHFCGMAEMLTPVDYTRSSTVWASDKWKGVFKVRWIFVRDIPNLNLRHIKLNNTQERKPVTNSRDTQELLPDAGQEMLKIFHTHPARTSLLQDFAFYELQAMQKMQATGGAVTPSPPALHSPQLNNAAPNPNMSYNANPNPYAMQQTPPMMQMGMAMGSSGQYGGQQGLHPQTQAMHQSVMRNPSPGPQHQQQSQGGYGGF</sequence>
<evidence type="ECO:0000259" key="2">
    <source>
        <dbReference type="PROSITE" id="PS50882"/>
    </source>
</evidence>
<accession>A0A0D2Q657</accession>
<dbReference type="STRING" id="945553.A0A0D2Q657"/>
<feature type="compositionally biased region" description="Pro residues" evidence="1">
    <location>
        <begin position="1"/>
        <end position="11"/>
    </location>
</feature>
<feature type="region of interest" description="Disordered" evidence="1">
    <location>
        <begin position="206"/>
        <end position="227"/>
    </location>
</feature>
<dbReference type="InterPro" id="IPR045168">
    <property type="entry name" value="YTH_prot"/>
</dbReference>
<feature type="compositionally biased region" description="Low complexity" evidence="1">
    <location>
        <begin position="246"/>
        <end position="259"/>
    </location>
</feature>
<dbReference type="AlphaFoldDB" id="A0A0D2Q657"/>
<dbReference type="OMA" id="VDQDWVG"/>
<dbReference type="Gene3D" id="3.10.590.10">
    <property type="entry name" value="ph1033 like domains"/>
    <property type="match status" value="1"/>
</dbReference>
<feature type="compositionally biased region" description="Polar residues" evidence="1">
    <location>
        <begin position="758"/>
        <end position="771"/>
    </location>
</feature>
<feature type="compositionally biased region" description="Polar residues" evidence="1">
    <location>
        <begin position="335"/>
        <end position="348"/>
    </location>
</feature>
<feature type="compositionally biased region" description="Polar residues" evidence="1">
    <location>
        <begin position="137"/>
        <end position="154"/>
    </location>
</feature>
<evidence type="ECO:0000256" key="1">
    <source>
        <dbReference type="SAM" id="MobiDB-lite"/>
    </source>
</evidence>
<proteinExistence type="predicted"/>
<feature type="compositionally biased region" description="Low complexity" evidence="1">
    <location>
        <begin position="382"/>
        <end position="397"/>
    </location>
</feature>
<dbReference type="GO" id="GO:0061157">
    <property type="term" value="P:mRNA destabilization"/>
    <property type="evidence" value="ECO:0007669"/>
    <property type="project" value="TreeGrafter"/>
</dbReference>
<dbReference type="GO" id="GO:0003729">
    <property type="term" value="F:mRNA binding"/>
    <property type="evidence" value="ECO:0007669"/>
    <property type="project" value="TreeGrafter"/>
</dbReference>
<dbReference type="EMBL" id="KN817525">
    <property type="protein sequence ID" value="KJA27080.1"/>
    <property type="molecule type" value="Genomic_DNA"/>
</dbReference>
<feature type="region of interest" description="Disordered" evidence="1">
    <location>
        <begin position="66"/>
        <end position="176"/>
    </location>
</feature>
<feature type="compositionally biased region" description="Basic and acidic residues" evidence="1">
    <location>
        <begin position="398"/>
        <end position="411"/>
    </location>
</feature>
<feature type="region of interest" description="Disordered" evidence="1">
    <location>
        <begin position="1"/>
        <end position="49"/>
    </location>
</feature>
<dbReference type="PANTHER" id="PTHR12357:SF89">
    <property type="entry name" value="YTH DOMAIN-CONTAINING FAMILY PROTEIN"/>
    <property type="match status" value="1"/>
</dbReference>
<evidence type="ECO:0000313" key="3">
    <source>
        <dbReference type="EMBL" id="KJA27080.1"/>
    </source>
</evidence>
<feature type="compositionally biased region" description="Polar residues" evidence="1">
    <location>
        <begin position="499"/>
        <end position="508"/>
    </location>
</feature>
<dbReference type="GO" id="GO:0005737">
    <property type="term" value="C:cytoplasm"/>
    <property type="evidence" value="ECO:0007669"/>
    <property type="project" value="TreeGrafter"/>
</dbReference>
<feature type="compositionally biased region" description="Polar residues" evidence="1">
    <location>
        <begin position="206"/>
        <end position="220"/>
    </location>
</feature>
<feature type="compositionally biased region" description="Polar residues" evidence="1">
    <location>
        <begin position="260"/>
        <end position="284"/>
    </location>
</feature>
<dbReference type="InterPro" id="IPR007275">
    <property type="entry name" value="YTH_domain"/>
</dbReference>
<dbReference type="Pfam" id="PF04146">
    <property type="entry name" value="YTH"/>
    <property type="match status" value="1"/>
</dbReference>
<feature type="compositionally biased region" description="Low complexity" evidence="1">
    <location>
        <begin position="460"/>
        <end position="470"/>
    </location>
</feature>
<organism evidence="3 4">
    <name type="scientific">Hypholoma sublateritium (strain FD-334 SS-4)</name>
    <dbReference type="NCBI Taxonomy" id="945553"/>
    <lineage>
        <taxon>Eukaryota</taxon>
        <taxon>Fungi</taxon>
        <taxon>Dikarya</taxon>
        <taxon>Basidiomycota</taxon>
        <taxon>Agaricomycotina</taxon>
        <taxon>Agaricomycetes</taxon>
        <taxon>Agaricomycetidae</taxon>
        <taxon>Agaricales</taxon>
        <taxon>Agaricineae</taxon>
        <taxon>Strophariaceae</taxon>
        <taxon>Hypholoma</taxon>
    </lineage>
</organism>
<dbReference type="PANTHER" id="PTHR12357">
    <property type="entry name" value="YTH YT521-B HOMOLOGY DOMAIN-CONTAINING"/>
    <property type="match status" value="1"/>
</dbReference>
<reference evidence="4" key="1">
    <citation type="submission" date="2014-04" db="EMBL/GenBank/DDBJ databases">
        <title>Evolutionary Origins and Diversification of the Mycorrhizal Mutualists.</title>
        <authorList>
            <consortium name="DOE Joint Genome Institute"/>
            <consortium name="Mycorrhizal Genomics Consortium"/>
            <person name="Kohler A."/>
            <person name="Kuo A."/>
            <person name="Nagy L.G."/>
            <person name="Floudas D."/>
            <person name="Copeland A."/>
            <person name="Barry K.W."/>
            <person name="Cichocki N."/>
            <person name="Veneault-Fourrey C."/>
            <person name="LaButti K."/>
            <person name="Lindquist E.A."/>
            <person name="Lipzen A."/>
            <person name="Lundell T."/>
            <person name="Morin E."/>
            <person name="Murat C."/>
            <person name="Riley R."/>
            <person name="Ohm R."/>
            <person name="Sun H."/>
            <person name="Tunlid A."/>
            <person name="Henrissat B."/>
            <person name="Grigoriev I.V."/>
            <person name="Hibbett D.S."/>
            <person name="Martin F."/>
        </authorList>
    </citation>
    <scope>NUCLEOTIDE SEQUENCE [LARGE SCALE GENOMIC DNA]</scope>
    <source>
        <strain evidence="4">FD-334 SS-4</strain>
    </source>
</reference>
<dbReference type="CDD" id="cd21134">
    <property type="entry name" value="YTH"/>
    <property type="match status" value="1"/>
</dbReference>
<feature type="region of interest" description="Disordered" evidence="1">
    <location>
        <begin position="242"/>
        <end position="289"/>
    </location>
</feature>
<feature type="compositionally biased region" description="Low complexity" evidence="1">
    <location>
        <begin position="427"/>
        <end position="438"/>
    </location>
</feature>
<dbReference type="PROSITE" id="PS50882">
    <property type="entry name" value="YTH"/>
    <property type="match status" value="1"/>
</dbReference>
<dbReference type="GO" id="GO:1990247">
    <property type="term" value="F:N6-methyladenosine-containing RNA reader activity"/>
    <property type="evidence" value="ECO:0007669"/>
    <property type="project" value="TreeGrafter"/>
</dbReference>
<dbReference type="Proteomes" id="UP000054270">
    <property type="component" value="Unassembled WGS sequence"/>
</dbReference>
<evidence type="ECO:0000313" key="4">
    <source>
        <dbReference type="Proteomes" id="UP000054270"/>
    </source>
</evidence>
<feature type="region of interest" description="Disordered" evidence="1">
    <location>
        <begin position="309"/>
        <end position="508"/>
    </location>
</feature>
<gene>
    <name evidence="3" type="ORF">HYPSUDRAFT_198379</name>
</gene>
<feature type="compositionally biased region" description="Polar residues" evidence="1">
    <location>
        <begin position="416"/>
        <end position="426"/>
    </location>
</feature>
<feature type="region of interest" description="Disordered" evidence="1">
    <location>
        <begin position="748"/>
        <end position="790"/>
    </location>
</feature>
<keyword evidence="4" id="KW-1185">Reference proteome</keyword>